<organism evidence="4 5">
    <name type="scientific">Agrobacterium radiobacter</name>
    <dbReference type="NCBI Taxonomy" id="362"/>
    <lineage>
        <taxon>Bacteria</taxon>
        <taxon>Pseudomonadati</taxon>
        <taxon>Pseudomonadota</taxon>
        <taxon>Alphaproteobacteria</taxon>
        <taxon>Hyphomicrobiales</taxon>
        <taxon>Rhizobiaceae</taxon>
        <taxon>Rhizobium/Agrobacterium group</taxon>
        <taxon>Agrobacterium</taxon>
        <taxon>Agrobacterium tumefaciens complex</taxon>
    </lineage>
</organism>
<dbReference type="InterPro" id="IPR009057">
    <property type="entry name" value="Homeodomain-like_sf"/>
</dbReference>
<keyword evidence="1 2" id="KW-0238">DNA-binding</keyword>
<dbReference type="Gene3D" id="1.10.357.10">
    <property type="entry name" value="Tetracycline Repressor, domain 2"/>
    <property type="match status" value="1"/>
</dbReference>
<gene>
    <name evidence="4" type="ORF">ABVB70_25850</name>
</gene>
<reference evidence="4 5" key="1">
    <citation type="submission" date="2024-06" db="EMBL/GenBank/DDBJ databases">
        <title>Genome sequencing of Agrobacterium spp. from tobacco in Serbia.</title>
        <authorList>
            <person name="Ilicic R.J."/>
            <person name="Studholme D.J."/>
            <person name="Jelusic A."/>
            <person name="Barac G."/>
            <person name="Bagi F."/>
            <person name="Popovic Milovanovic T."/>
        </authorList>
    </citation>
    <scope>NUCLEOTIDE SEQUENCE [LARGE SCALE GENOMIC DNA]</scope>
    <source>
        <strain evidence="4 5">DA1</strain>
    </source>
</reference>
<dbReference type="SUPFAM" id="SSF46689">
    <property type="entry name" value="Homeodomain-like"/>
    <property type="match status" value="1"/>
</dbReference>
<dbReference type="InterPro" id="IPR001647">
    <property type="entry name" value="HTH_TetR"/>
</dbReference>
<dbReference type="AlphaFoldDB" id="A0ABD5LPB3"/>
<evidence type="ECO:0000256" key="1">
    <source>
        <dbReference type="ARBA" id="ARBA00023125"/>
    </source>
</evidence>
<feature type="domain" description="HTH tetR-type" evidence="3">
    <location>
        <begin position="21"/>
        <end position="81"/>
    </location>
</feature>
<dbReference type="Proteomes" id="UP001438189">
    <property type="component" value="Unassembled WGS sequence"/>
</dbReference>
<dbReference type="GO" id="GO:0003677">
    <property type="term" value="F:DNA binding"/>
    <property type="evidence" value="ECO:0007669"/>
    <property type="project" value="UniProtKB-UniRule"/>
</dbReference>
<evidence type="ECO:0000313" key="5">
    <source>
        <dbReference type="Proteomes" id="UP001438189"/>
    </source>
</evidence>
<sequence length="211" mass="23458">MNVLDGEPPSADAPAEDVRFERTRARLAAAVIALASERDITTASVAELTRRAGINRATFYNHANSPIELLTRVLSADLDGLRREMIEALALDRSALLDRGRRILQGMIDHVLRYEGVYGIGHASSIFALRVVLAEHVEKSMQDILHYRPAVLPEKVSKALTLYSAFLAHGVAGAFDAWLRLPSPRDPERLLAVVEDLYPSWFWDGSLPEQF</sequence>
<comment type="caution">
    <text evidence="4">The sequence shown here is derived from an EMBL/GenBank/DDBJ whole genome shotgun (WGS) entry which is preliminary data.</text>
</comment>
<name>A0ABD5LPB3_AGRRD</name>
<evidence type="ECO:0000313" key="4">
    <source>
        <dbReference type="EMBL" id="MES4993724.1"/>
    </source>
</evidence>
<evidence type="ECO:0000256" key="2">
    <source>
        <dbReference type="PROSITE-ProRule" id="PRU00335"/>
    </source>
</evidence>
<dbReference type="PROSITE" id="PS50977">
    <property type="entry name" value="HTH_TETR_2"/>
    <property type="match status" value="1"/>
</dbReference>
<protein>
    <submittedName>
        <fullName evidence="4">TetR/AcrR family transcriptional regulator</fullName>
    </submittedName>
</protein>
<accession>A0ABD5LPB3</accession>
<evidence type="ECO:0000259" key="3">
    <source>
        <dbReference type="PROSITE" id="PS50977"/>
    </source>
</evidence>
<proteinExistence type="predicted"/>
<feature type="DNA-binding region" description="H-T-H motif" evidence="2">
    <location>
        <begin position="44"/>
        <end position="63"/>
    </location>
</feature>
<dbReference type="EMBL" id="JBETME010000019">
    <property type="protein sequence ID" value="MES4993724.1"/>
    <property type="molecule type" value="Genomic_DNA"/>
</dbReference>
<dbReference type="RefSeq" id="WP_175422293.1">
    <property type="nucleotide sequence ID" value="NZ_JBETME010000019.1"/>
</dbReference>